<evidence type="ECO:0000313" key="2">
    <source>
        <dbReference type="EMBL" id="PTA50720.1"/>
    </source>
</evidence>
<name>A0ABX5HW37_9GAMM</name>
<feature type="transmembrane region" description="Helical" evidence="1">
    <location>
        <begin position="32"/>
        <end position="49"/>
    </location>
</feature>
<reference evidence="2 3" key="2">
    <citation type="submission" date="2018-04" db="EMBL/GenBank/DDBJ databases">
        <title>Genomic sequence of a freshwater isolate of Shewanella morhuae.</title>
        <authorList>
            <person name="Castillo D.E."/>
            <person name="Gram L."/>
        </authorList>
    </citation>
    <scope>NUCLEOTIDE SEQUENCE [LARGE SCALE GENOMIC DNA]</scope>
    <source>
        <strain evidence="2 3">CW7</strain>
    </source>
</reference>
<dbReference type="EMBL" id="PYSG01000002">
    <property type="protein sequence ID" value="PTA50720.1"/>
    <property type="molecule type" value="Genomic_DNA"/>
</dbReference>
<gene>
    <name evidence="2" type="ORF">C9I43_09505</name>
</gene>
<accession>A0ABX5HW37</accession>
<feature type="transmembrane region" description="Helical" evidence="1">
    <location>
        <begin position="70"/>
        <end position="92"/>
    </location>
</feature>
<sequence>MLNSGKHVGKLDFSNKLFLFELFKFKANQYEVNSINLFVVLIFFFMGKINKSIFVDHNASRHCSGVKKKILLFILNYSAGIYIVNPNLAGFYPSNFKIKLISPFVPPDESEYDSIYDKYPKEVKDFIRNDSFVVNSAWKFIPCGDGDLYGLGTSLKLLDSIPEMKLLLVLGLYEPDFFPEYCKKLIVKHIDSGRLCILSGQHQLWPVFKEKPIFLRLTPTDGDSVSVREALHFSCKTIASDSIVRPAGCITYNYGSFESLQLILNEHL</sequence>
<evidence type="ECO:0000313" key="3">
    <source>
        <dbReference type="Proteomes" id="UP000240506"/>
    </source>
</evidence>
<comment type="caution">
    <text evidence="2">The sequence shown here is derived from an EMBL/GenBank/DDBJ whole genome shotgun (WGS) entry which is preliminary data.</text>
</comment>
<reference evidence="2 3" key="1">
    <citation type="submission" date="2018-03" db="EMBL/GenBank/DDBJ databases">
        <authorList>
            <person name="Dailey F.E."/>
        </authorList>
    </citation>
    <scope>NUCLEOTIDE SEQUENCE [LARGE SCALE GENOMIC DNA]</scope>
    <source>
        <strain evidence="2 3">CW7</strain>
    </source>
</reference>
<keyword evidence="1" id="KW-0472">Membrane</keyword>
<organism evidence="2 3">
    <name type="scientific">Shewanella morhuae</name>
    <dbReference type="NCBI Taxonomy" id="365591"/>
    <lineage>
        <taxon>Bacteria</taxon>
        <taxon>Pseudomonadati</taxon>
        <taxon>Pseudomonadota</taxon>
        <taxon>Gammaproteobacteria</taxon>
        <taxon>Alteromonadales</taxon>
        <taxon>Shewanellaceae</taxon>
        <taxon>Shewanella</taxon>
    </lineage>
</organism>
<evidence type="ECO:0000256" key="1">
    <source>
        <dbReference type="SAM" id="Phobius"/>
    </source>
</evidence>
<protein>
    <submittedName>
        <fullName evidence="2">Uncharacterized protein</fullName>
    </submittedName>
</protein>
<proteinExistence type="predicted"/>
<keyword evidence="3" id="KW-1185">Reference proteome</keyword>
<keyword evidence="1" id="KW-0812">Transmembrane</keyword>
<keyword evidence="1" id="KW-1133">Transmembrane helix</keyword>
<dbReference type="Proteomes" id="UP000240506">
    <property type="component" value="Unassembled WGS sequence"/>
</dbReference>